<accession>A0A8K0JWY0</accession>
<feature type="signal peptide" evidence="9">
    <location>
        <begin position="1"/>
        <end position="17"/>
    </location>
</feature>
<keyword evidence="5" id="KW-1133">Transmembrane helix</keyword>
<dbReference type="AlphaFoldDB" id="A0A8K0JWY0"/>
<dbReference type="PANTHER" id="PTHR24026:SF93">
    <property type="entry name" value="CADHERIN-99C"/>
    <property type="match status" value="1"/>
</dbReference>
<dbReference type="OrthoDB" id="10029135at2759"/>
<evidence type="ECO:0000313" key="12">
    <source>
        <dbReference type="Proteomes" id="UP000792457"/>
    </source>
</evidence>
<evidence type="ECO:0000313" key="11">
    <source>
        <dbReference type="EMBL" id="KAG8223913.1"/>
    </source>
</evidence>
<dbReference type="GO" id="GO:0005509">
    <property type="term" value="F:calcium ion binding"/>
    <property type="evidence" value="ECO:0007669"/>
    <property type="project" value="UniProtKB-UniRule"/>
</dbReference>
<feature type="non-terminal residue" evidence="11">
    <location>
        <position position="1"/>
    </location>
</feature>
<dbReference type="PROSITE" id="PS00232">
    <property type="entry name" value="CADHERIN_1"/>
    <property type="match status" value="1"/>
</dbReference>
<keyword evidence="9" id="KW-0732">Signal</keyword>
<name>A0A8K0JWY0_LADFU</name>
<comment type="subcellular location">
    <subcellularLocation>
        <location evidence="1">Membrane</location>
    </subcellularLocation>
</comment>
<keyword evidence="4 7" id="KW-0106">Calcium</keyword>
<dbReference type="EMBL" id="KZ308179">
    <property type="protein sequence ID" value="KAG8223913.1"/>
    <property type="molecule type" value="Genomic_DNA"/>
</dbReference>
<dbReference type="SMART" id="SM00112">
    <property type="entry name" value="CA"/>
    <property type="match status" value="6"/>
</dbReference>
<dbReference type="CDD" id="cd11304">
    <property type="entry name" value="Cadherin_repeat"/>
    <property type="match status" value="6"/>
</dbReference>
<gene>
    <name evidence="11" type="ORF">J437_LFUL001993</name>
</gene>
<feature type="domain" description="Cadherin" evidence="10">
    <location>
        <begin position="399"/>
        <end position="498"/>
    </location>
</feature>
<evidence type="ECO:0000256" key="8">
    <source>
        <dbReference type="SAM" id="MobiDB-lite"/>
    </source>
</evidence>
<dbReference type="PROSITE" id="PS50268">
    <property type="entry name" value="CADHERIN_2"/>
    <property type="match status" value="7"/>
</dbReference>
<feature type="domain" description="Cadherin" evidence="10">
    <location>
        <begin position="315"/>
        <end position="398"/>
    </location>
</feature>
<protein>
    <recommendedName>
        <fullName evidence="10">Cadherin domain-containing protein</fullName>
    </recommendedName>
</protein>
<feature type="domain" description="Cadherin" evidence="10">
    <location>
        <begin position="499"/>
        <end position="600"/>
    </location>
</feature>
<feature type="chain" id="PRO_5035440780" description="Cadherin domain-containing protein" evidence="9">
    <location>
        <begin position="18"/>
        <end position="761"/>
    </location>
</feature>
<dbReference type="FunFam" id="2.60.40.60:FF:000020">
    <property type="entry name" value="Dachsous cadherin-related 1b"/>
    <property type="match status" value="1"/>
</dbReference>
<feature type="domain" description="Cadherin" evidence="10">
    <location>
        <begin position="143"/>
        <end position="233"/>
    </location>
</feature>
<evidence type="ECO:0000256" key="7">
    <source>
        <dbReference type="PROSITE-ProRule" id="PRU00043"/>
    </source>
</evidence>
<evidence type="ECO:0000259" key="10">
    <source>
        <dbReference type="PROSITE" id="PS50268"/>
    </source>
</evidence>
<evidence type="ECO:0000256" key="4">
    <source>
        <dbReference type="ARBA" id="ARBA00022837"/>
    </source>
</evidence>
<keyword evidence="3" id="KW-0677">Repeat</keyword>
<comment type="caution">
    <text evidence="11">The sequence shown here is derived from an EMBL/GenBank/DDBJ whole genome shotgun (WGS) entry which is preliminary data.</text>
</comment>
<dbReference type="InterPro" id="IPR020894">
    <property type="entry name" value="Cadherin_CS"/>
</dbReference>
<dbReference type="FunFam" id="2.60.40.60:FF:000275">
    <property type="entry name" value="Si:dkey-30k22.7"/>
    <property type="match status" value="1"/>
</dbReference>
<proteinExistence type="predicted"/>
<dbReference type="GO" id="GO:0060429">
    <property type="term" value="P:epithelium development"/>
    <property type="evidence" value="ECO:0007669"/>
    <property type="project" value="UniProtKB-ARBA"/>
</dbReference>
<keyword evidence="12" id="KW-1185">Reference proteome</keyword>
<dbReference type="SUPFAM" id="SSF49313">
    <property type="entry name" value="Cadherin-like"/>
    <property type="match status" value="6"/>
</dbReference>
<dbReference type="GO" id="GO:0005886">
    <property type="term" value="C:plasma membrane"/>
    <property type="evidence" value="ECO:0007669"/>
    <property type="project" value="UniProtKB-SubCell"/>
</dbReference>
<reference evidence="11" key="1">
    <citation type="submission" date="2013-04" db="EMBL/GenBank/DDBJ databases">
        <authorList>
            <person name="Qu J."/>
            <person name="Murali S.C."/>
            <person name="Bandaranaike D."/>
            <person name="Bellair M."/>
            <person name="Blankenburg K."/>
            <person name="Chao H."/>
            <person name="Dinh H."/>
            <person name="Doddapaneni H."/>
            <person name="Downs B."/>
            <person name="Dugan-Rocha S."/>
            <person name="Elkadiri S."/>
            <person name="Gnanaolivu R.D."/>
            <person name="Hernandez B."/>
            <person name="Javaid M."/>
            <person name="Jayaseelan J.C."/>
            <person name="Lee S."/>
            <person name="Li M."/>
            <person name="Ming W."/>
            <person name="Munidasa M."/>
            <person name="Muniz J."/>
            <person name="Nguyen L."/>
            <person name="Ongeri F."/>
            <person name="Osuji N."/>
            <person name="Pu L.-L."/>
            <person name="Puazo M."/>
            <person name="Qu C."/>
            <person name="Quiroz J."/>
            <person name="Raj R."/>
            <person name="Weissenberger G."/>
            <person name="Xin Y."/>
            <person name="Zou X."/>
            <person name="Han Y."/>
            <person name="Richards S."/>
            <person name="Worley K."/>
            <person name="Muzny D."/>
            <person name="Gibbs R."/>
        </authorList>
    </citation>
    <scope>NUCLEOTIDE SEQUENCE</scope>
    <source>
        <strain evidence="11">Sampled in the wild</strain>
    </source>
</reference>
<evidence type="ECO:0000256" key="5">
    <source>
        <dbReference type="ARBA" id="ARBA00022989"/>
    </source>
</evidence>
<dbReference type="PANTHER" id="PTHR24026">
    <property type="entry name" value="FAT ATYPICAL CADHERIN-RELATED"/>
    <property type="match status" value="1"/>
</dbReference>
<keyword evidence="2" id="KW-0812">Transmembrane</keyword>
<sequence length="761" mass="83686">MFVFVCLLIFVTPGIHSESSTTEEFSTTEEISTSEEISTTETVTPESTTLELLDYDSTTFESTTVEDVMVLISVVAREVGGNAASSPLPLTVVLNDVNDNTPQLPMIPPITVQAGEGKRDVNLLLTTKNFPVSSGILAGVLNINPVKIRAVDRDSIGSVIEYSFLSGMPSTYKDYFEINPQTAVVKQIRPVDTSIAKKFELIVKAEEKSESKRFATAKLIITVKPVDSHPPEIVPTAIEGMVNENAPLGTKVLDKDGKPIVLKVTDADLRDDDPKPSYTFELTTSYFKIISDGTLVVNEENLDRDPPSPGKFRFQVTATDKDLGENAEITYSIYHVSNNGRQKFKIDPHTGVIEASGKLNADEQYSITVQATDKGGKSSQTIVEITVIPGPNTRSPVFTQSVYEVQVSEGASINSTVGTIMAIDPENDPVTYSIVSGNDLWQFAIGDKTGVITVIRKLDREELTRYQLLVKAEDTGGLSSTATVNIRVTDINDKNPEFIKEPYEFRIIESNEVNRFVGKVEAVDADEGQNAEVYYSLPDDVRFIIEETTGIVRTKAPLDFETEKEYRFVVTAKDRAPDPRIATATVTVEVVDIDDEVPTFHLLSYDSTVPENVPDYMVTQVKAEDPDTNQKITYVIKQGPTDLFQIDSKTGVIRTTRGLDYERETQYILIVGTLENSDTMPGATTKVIVNVEDRNDIPPVFTMVPKPITLDDDAPIGKTVTTLLATDSDGTPPGNKVRYELVGKGKASRFFQIDPNRGIIQ</sequence>
<evidence type="ECO:0000256" key="1">
    <source>
        <dbReference type="ARBA" id="ARBA00004370"/>
    </source>
</evidence>
<feature type="domain" description="Cadherin" evidence="10">
    <location>
        <begin position="601"/>
        <end position="701"/>
    </location>
</feature>
<organism evidence="11 12">
    <name type="scientific">Ladona fulva</name>
    <name type="common">Scarce chaser dragonfly</name>
    <name type="synonym">Libellula fulva</name>
    <dbReference type="NCBI Taxonomy" id="123851"/>
    <lineage>
        <taxon>Eukaryota</taxon>
        <taxon>Metazoa</taxon>
        <taxon>Ecdysozoa</taxon>
        <taxon>Arthropoda</taxon>
        <taxon>Hexapoda</taxon>
        <taxon>Insecta</taxon>
        <taxon>Pterygota</taxon>
        <taxon>Palaeoptera</taxon>
        <taxon>Odonata</taxon>
        <taxon>Epiprocta</taxon>
        <taxon>Anisoptera</taxon>
        <taxon>Libelluloidea</taxon>
        <taxon>Libellulidae</taxon>
        <taxon>Ladona</taxon>
    </lineage>
</organism>
<feature type="region of interest" description="Disordered" evidence="8">
    <location>
        <begin position="19"/>
        <end position="46"/>
    </location>
</feature>
<dbReference type="InterPro" id="IPR002126">
    <property type="entry name" value="Cadherin-like_dom"/>
</dbReference>
<reference evidence="11" key="2">
    <citation type="submission" date="2017-10" db="EMBL/GenBank/DDBJ databases">
        <title>Ladona fulva Genome sequencing and assembly.</title>
        <authorList>
            <person name="Murali S."/>
            <person name="Richards S."/>
            <person name="Bandaranaike D."/>
            <person name="Bellair M."/>
            <person name="Blankenburg K."/>
            <person name="Chao H."/>
            <person name="Dinh H."/>
            <person name="Doddapaneni H."/>
            <person name="Dugan-Rocha S."/>
            <person name="Elkadiri S."/>
            <person name="Gnanaolivu R."/>
            <person name="Hernandez B."/>
            <person name="Skinner E."/>
            <person name="Javaid M."/>
            <person name="Lee S."/>
            <person name="Li M."/>
            <person name="Ming W."/>
            <person name="Munidasa M."/>
            <person name="Muniz J."/>
            <person name="Nguyen L."/>
            <person name="Hughes D."/>
            <person name="Osuji N."/>
            <person name="Pu L.-L."/>
            <person name="Puazo M."/>
            <person name="Qu C."/>
            <person name="Quiroz J."/>
            <person name="Raj R."/>
            <person name="Weissenberger G."/>
            <person name="Xin Y."/>
            <person name="Zou X."/>
            <person name="Han Y."/>
            <person name="Worley K."/>
            <person name="Muzny D."/>
            <person name="Gibbs R."/>
        </authorList>
    </citation>
    <scope>NUCLEOTIDE SEQUENCE</scope>
    <source>
        <strain evidence="11">Sampled in the wild</strain>
    </source>
</reference>
<keyword evidence="6" id="KW-0472">Membrane</keyword>
<dbReference type="Proteomes" id="UP000792457">
    <property type="component" value="Unassembled WGS sequence"/>
</dbReference>
<dbReference type="GO" id="GO:0007156">
    <property type="term" value="P:homophilic cell adhesion via plasma membrane adhesion molecules"/>
    <property type="evidence" value="ECO:0007669"/>
    <property type="project" value="InterPro"/>
</dbReference>
<evidence type="ECO:0000256" key="6">
    <source>
        <dbReference type="ARBA" id="ARBA00023136"/>
    </source>
</evidence>
<evidence type="ECO:0000256" key="9">
    <source>
        <dbReference type="SAM" id="SignalP"/>
    </source>
</evidence>
<dbReference type="FunFam" id="2.60.40.60:FF:000232">
    <property type="entry name" value="Neural-cadherin"/>
    <property type="match status" value="1"/>
</dbReference>
<feature type="domain" description="Cadherin" evidence="10">
    <location>
        <begin position="702"/>
        <end position="760"/>
    </location>
</feature>
<feature type="domain" description="Cadherin" evidence="10">
    <location>
        <begin position="42"/>
        <end position="104"/>
    </location>
</feature>
<evidence type="ECO:0000256" key="3">
    <source>
        <dbReference type="ARBA" id="ARBA00022737"/>
    </source>
</evidence>
<dbReference type="InterPro" id="IPR015919">
    <property type="entry name" value="Cadherin-like_sf"/>
</dbReference>
<dbReference type="PRINTS" id="PR00205">
    <property type="entry name" value="CADHERIN"/>
</dbReference>
<dbReference type="Gene3D" id="2.60.40.60">
    <property type="entry name" value="Cadherins"/>
    <property type="match status" value="7"/>
</dbReference>
<evidence type="ECO:0000256" key="2">
    <source>
        <dbReference type="ARBA" id="ARBA00022692"/>
    </source>
</evidence>
<dbReference type="GO" id="GO:0009653">
    <property type="term" value="P:anatomical structure morphogenesis"/>
    <property type="evidence" value="ECO:0007669"/>
    <property type="project" value="UniProtKB-ARBA"/>
</dbReference>
<dbReference type="Pfam" id="PF00028">
    <property type="entry name" value="Cadherin"/>
    <property type="match status" value="5"/>
</dbReference>